<dbReference type="PANTHER" id="PTHR43250:SF2">
    <property type="entry name" value="EXODEOXYRIBONUCLEASE III"/>
    <property type="match status" value="1"/>
</dbReference>
<dbReference type="InterPro" id="IPR037493">
    <property type="entry name" value="ExoIII-like"/>
</dbReference>
<dbReference type="Proteomes" id="UP001596956">
    <property type="component" value="Unassembled WGS sequence"/>
</dbReference>
<dbReference type="InterPro" id="IPR005135">
    <property type="entry name" value="Endo/exonuclease/phosphatase"/>
</dbReference>
<comment type="caution">
    <text evidence="7">The sequence shown here is derived from an EMBL/GenBank/DDBJ whole genome shotgun (WGS) entry which is preliminary data.</text>
</comment>
<reference evidence="8" key="1">
    <citation type="journal article" date="2019" name="Int. J. Syst. Evol. Microbiol.">
        <title>The Global Catalogue of Microorganisms (GCM) 10K type strain sequencing project: providing services to taxonomists for standard genome sequencing and annotation.</title>
        <authorList>
            <consortium name="The Broad Institute Genomics Platform"/>
            <consortium name="The Broad Institute Genome Sequencing Center for Infectious Disease"/>
            <person name="Wu L."/>
            <person name="Ma J."/>
        </authorList>
    </citation>
    <scope>NUCLEOTIDE SEQUENCE [LARGE SCALE GENOMIC DNA]</scope>
    <source>
        <strain evidence="8">CCUG 63369</strain>
    </source>
</reference>
<dbReference type="GO" id="GO:0008311">
    <property type="term" value="F:double-stranded DNA 3'-5' DNA exonuclease activity"/>
    <property type="evidence" value="ECO:0007669"/>
    <property type="project" value="UniProtKB-EC"/>
</dbReference>
<evidence type="ECO:0000313" key="8">
    <source>
        <dbReference type="Proteomes" id="UP001596956"/>
    </source>
</evidence>
<sequence>MTTLTDVSTTITTVNVNGLRAAARKGLLDWLGTTDADIICLQETRARPEQLPTALTHHPRYHLLLAPADQPGRSGVAIYTRTPPTTHRIGFHTPEFDTAGRYIEADIGDLTIASIYLPSGDTGTPRQDTKHRFMDAFLPYLTRRAHDVTAHGRHLLLCGDLNIAHHTPDLKNWRNNRTHSGFLDHERAWLTRLIDQTRTTDVVRHLHPDQNGPYTWWSYRGRAFDNDAGWRIDYHLATTDLANSAKHATVERAPTHDTRWSDHAPVTVTYAP</sequence>
<dbReference type="NCBIfam" id="TIGR00633">
    <property type="entry name" value="xth"/>
    <property type="match status" value="1"/>
</dbReference>
<keyword evidence="8" id="KW-1185">Reference proteome</keyword>
<evidence type="ECO:0000256" key="5">
    <source>
        <dbReference type="ARBA" id="ARBA00022842"/>
    </source>
</evidence>
<evidence type="ECO:0000313" key="7">
    <source>
        <dbReference type="EMBL" id="MFD0800263.1"/>
    </source>
</evidence>
<dbReference type="NCBIfam" id="TIGR00195">
    <property type="entry name" value="exoDNase_III"/>
    <property type="match status" value="1"/>
</dbReference>
<dbReference type="CDD" id="cd10281">
    <property type="entry name" value="Nape_like_AP-endo"/>
    <property type="match status" value="1"/>
</dbReference>
<feature type="domain" description="Endonuclease/exonuclease/phosphatase" evidence="6">
    <location>
        <begin position="13"/>
        <end position="263"/>
    </location>
</feature>
<organism evidence="7 8">
    <name type="scientific">Streptomonospora algeriensis</name>
    <dbReference type="NCBI Taxonomy" id="995084"/>
    <lineage>
        <taxon>Bacteria</taxon>
        <taxon>Bacillati</taxon>
        <taxon>Actinomycetota</taxon>
        <taxon>Actinomycetes</taxon>
        <taxon>Streptosporangiales</taxon>
        <taxon>Nocardiopsidaceae</taxon>
        <taxon>Streptomonospora</taxon>
    </lineage>
</organism>
<dbReference type="EMBL" id="JBHTHR010000035">
    <property type="protein sequence ID" value="MFD0800263.1"/>
    <property type="molecule type" value="Genomic_DNA"/>
</dbReference>
<evidence type="ECO:0000259" key="6">
    <source>
        <dbReference type="Pfam" id="PF03372"/>
    </source>
</evidence>
<dbReference type="PROSITE" id="PS51435">
    <property type="entry name" value="AP_NUCLEASE_F1_4"/>
    <property type="match status" value="1"/>
</dbReference>
<keyword evidence="4 7" id="KW-0378">Hydrolase</keyword>
<evidence type="ECO:0000256" key="3">
    <source>
        <dbReference type="ARBA" id="ARBA00022723"/>
    </source>
</evidence>
<name>A0ABW3BBX9_9ACTN</name>
<evidence type="ECO:0000256" key="4">
    <source>
        <dbReference type="ARBA" id="ARBA00022801"/>
    </source>
</evidence>
<gene>
    <name evidence="7" type="ORF">ACFQZU_02885</name>
</gene>
<comment type="similarity">
    <text evidence="2">Belongs to the DNA repair enzymes AP/ExoA family.</text>
</comment>
<comment type="cofactor">
    <cofactor evidence="1">
        <name>Mg(2+)</name>
        <dbReference type="ChEBI" id="CHEBI:18420"/>
    </cofactor>
</comment>
<dbReference type="Gene3D" id="3.60.10.10">
    <property type="entry name" value="Endonuclease/exonuclease/phosphatase"/>
    <property type="match status" value="1"/>
</dbReference>
<dbReference type="SUPFAM" id="SSF56219">
    <property type="entry name" value="DNase I-like"/>
    <property type="match status" value="1"/>
</dbReference>
<accession>A0ABW3BBX9</accession>
<proteinExistence type="inferred from homology"/>
<dbReference type="EC" id="3.1.11.2" evidence="7"/>
<dbReference type="InterPro" id="IPR036691">
    <property type="entry name" value="Endo/exonu/phosph_ase_sf"/>
</dbReference>
<keyword evidence="3" id="KW-0479">Metal-binding</keyword>
<dbReference type="InterPro" id="IPR004808">
    <property type="entry name" value="AP_endonuc_1"/>
</dbReference>
<dbReference type="Pfam" id="PF03372">
    <property type="entry name" value="Exo_endo_phos"/>
    <property type="match status" value="1"/>
</dbReference>
<evidence type="ECO:0000256" key="1">
    <source>
        <dbReference type="ARBA" id="ARBA00001946"/>
    </source>
</evidence>
<dbReference type="PANTHER" id="PTHR43250">
    <property type="entry name" value="EXODEOXYRIBONUCLEASE III"/>
    <property type="match status" value="1"/>
</dbReference>
<keyword evidence="5" id="KW-0460">Magnesium</keyword>
<protein>
    <submittedName>
        <fullName evidence="7">Exodeoxyribonuclease III</fullName>
        <ecNumber evidence="7">3.1.11.2</ecNumber>
    </submittedName>
</protein>
<evidence type="ECO:0000256" key="2">
    <source>
        <dbReference type="ARBA" id="ARBA00007092"/>
    </source>
</evidence>